<evidence type="ECO:0000313" key="2">
    <source>
        <dbReference type="EMBL" id="TDU64127.1"/>
    </source>
</evidence>
<comment type="caution">
    <text evidence="2">The sequence shown here is derived from an EMBL/GenBank/DDBJ whole genome shotgun (WGS) entry which is preliminary data.</text>
</comment>
<dbReference type="Proteomes" id="UP000295662">
    <property type="component" value="Unassembled WGS sequence"/>
</dbReference>
<protein>
    <submittedName>
        <fullName evidence="2">Putative nucleic acid-binding protein</fullName>
    </submittedName>
</protein>
<accession>A0A4R7RJ08</accession>
<dbReference type="EMBL" id="SOCA01000012">
    <property type="protein sequence ID" value="TDU64127.1"/>
    <property type="molecule type" value="Genomic_DNA"/>
</dbReference>
<organism evidence="2 3">
    <name type="scientific">Prosthecobacter fusiformis</name>
    <dbReference type="NCBI Taxonomy" id="48464"/>
    <lineage>
        <taxon>Bacteria</taxon>
        <taxon>Pseudomonadati</taxon>
        <taxon>Verrucomicrobiota</taxon>
        <taxon>Verrucomicrobiia</taxon>
        <taxon>Verrucomicrobiales</taxon>
        <taxon>Verrucomicrobiaceae</taxon>
        <taxon>Prosthecobacter</taxon>
    </lineage>
</organism>
<gene>
    <name evidence="2" type="ORF">EI77_04311</name>
</gene>
<name>A0A4R7RJ08_9BACT</name>
<reference evidence="2 3" key="1">
    <citation type="submission" date="2019-03" db="EMBL/GenBank/DDBJ databases">
        <title>Genomic Encyclopedia of Archaeal and Bacterial Type Strains, Phase II (KMG-II): from individual species to whole genera.</title>
        <authorList>
            <person name="Goeker M."/>
        </authorList>
    </citation>
    <scope>NUCLEOTIDE SEQUENCE [LARGE SCALE GENOMIC DNA]</scope>
    <source>
        <strain evidence="2 3">ATCC 25309</strain>
    </source>
</reference>
<dbReference type="InterPro" id="IPR002716">
    <property type="entry name" value="PIN_dom"/>
</dbReference>
<dbReference type="RefSeq" id="WP_133797291.1">
    <property type="nucleotide sequence ID" value="NZ_SOCA01000012.1"/>
</dbReference>
<dbReference type="SUPFAM" id="SSF88723">
    <property type="entry name" value="PIN domain-like"/>
    <property type="match status" value="1"/>
</dbReference>
<evidence type="ECO:0000313" key="3">
    <source>
        <dbReference type="Proteomes" id="UP000295662"/>
    </source>
</evidence>
<dbReference type="Gene3D" id="3.40.50.1010">
    <property type="entry name" value="5'-nuclease"/>
    <property type="match status" value="1"/>
</dbReference>
<feature type="domain" description="PIN" evidence="1">
    <location>
        <begin position="3"/>
        <end position="114"/>
    </location>
</feature>
<dbReference type="AlphaFoldDB" id="A0A4R7RJ08"/>
<sequence length="136" mass="15013">MTVVVDINVLLDVFQRREPYYAASAAVLNQIMNGRMVGICPAHGLTTLFYLARRHGTQVDAEAVIDRVLEYFEVVSLDKSEWERARSLPMDDFEDAAIAVTAEKSGALFIVTRNEGDFVSSPVPAVSPASFLSRMS</sequence>
<dbReference type="OrthoDB" id="9787727at2"/>
<keyword evidence="3" id="KW-1185">Reference proteome</keyword>
<dbReference type="InterPro" id="IPR029060">
    <property type="entry name" value="PIN-like_dom_sf"/>
</dbReference>
<evidence type="ECO:0000259" key="1">
    <source>
        <dbReference type="Pfam" id="PF13470"/>
    </source>
</evidence>
<dbReference type="Pfam" id="PF13470">
    <property type="entry name" value="PIN_3"/>
    <property type="match status" value="1"/>
</dbReference>
<proteinExistence type="predicted"/>